<protein>
    <recommendedName>
        <fullName evidence="4">Gag-like protein</fullName>
    </recommendedName>
</protein>
<evidence type="ECO:0000313" key="2">
    <source>
        <dbReference type="EMBL" id="MFH4983906.1"/>
    </source>
</evidence>
<feature type="region of interest" description="Disordered" evidence="1">
    <location>
        <begin position="209"/>
        <end position="242"/>
    </location>
</feature>
<comment type="caution">
    <text evidence="2">The sequence shown here is derived from an EMBL/GenBank/DDBJ whole genome shotgun (WGS) entry which is preliminary data.</text>
</comment>
<keyword evidence="3" id="KW-1185">Reference proteome</keyword>
<dbReference type="AlphaFoldDB" id="A0ABD6F1H1"/>
<reference evidence="2 3" key="1">
    <citation type="submission" date="2024-08" db="EMBL/GenBank/DDBJ databases">
        <title>Gnathostoma spinigerum genome.</title>
        <authorList>
            <person name="Gonzalez-Bertolin B."/>
            <person name="Monzon S."/>
            <person name="Zaballos A."/>
            <person name="Jimenez P."/>
            <person name="Dekumyoy P."/>
            <person name="Varona S."/>
            <person name="Cuesta I."/>
            <person name="Sumanam S."/>
            <person name="Adisakwattana P."/>
            <person name="Gasser R.B."/>
            <person name="Hernandez-Gonzalez A."/>
            <person name="Young N.D."/>
            <person name="Perteguer M.J."/>
        </authorList>
    </citation>
    <scope>NUCLEOTIDE SEQUENCE [LARGE SCALE GENOMIC DNA]</scope>
    <source>
        <strain evidence="2">AL3</strain>
        <tissue evidence="2">Liver</tissue>
    </source>
</reference>
<feature type="compositionally biased region" description="Polar residues" evidence="1">
    <location>
        <begin position="212"/>
        <end position="231"/>
    </location>
</feature>
<dbReference type="EMBL" id="JBGFUD010014368">
    <property type="protein sequence ID" value="MFH4983906.1"/>
    <property type="molecule type" value="Genomic_DNA"/>
</dbReference>
<sequence>MNIEELRITAERINKVCRQLEACGEDINHSSLVLTVLEKLPEAVIIEVSKGKDCDAISMDELGHELEIYIQSREKAQDIRACYDASRTRHQGRPKIVNTVNFPYRGDKTVREHSQKGATICIFCSKMHHTNECQEFPLYASRVQRIRELHLYYRCLRMSHQSNACQYNRPCFYCGGNHHRALCRRKEANKFTGTLGEKGSAAERQQLKFEGNQKQNDPNLRKVQGTSSREYNPTAKVFTPRGTTTRPVNFVVDETLQRDSAEEAVNLVTDKILNIEKTTLLHQENNEEKIGEG</sequence>
<evidence type="ECO:0008006" key="4">
    <source>
        <dbReference type="Google" id="ProtNLM"/>
    </source>
</evidence>
<dbReference type="Proteomes" id="UP001608902">
    <property type="component" value="Unassembled WGS sequence"/>
</dbReference>
<gene>
    <name evidence="2" type="ORF">AB6A40_010615</name>
</gene>
<evidence type="ECO:0000313" key="3">
    <source>
        <dbReference type="Proteomes" id="UP001608902"/>
    </source>
</evidence>
<accession>A0ABD6F1H1</accession>
<proteinExistence type="predicted"/>
<evidence type="ECO:0000256" key="1">
    <source>
        <dbReference type="SAM" id="MobiDB-lite"/>
    </source>
</evidence>
<organism evidence="2 3">
    <name type="scientific">Gnathostoma spinigerum</name>
    <dbReference type="NCBI Taxonomy" id="75299"/>
    <lineage>
        <taxon>Eukaryota</taxon>
        <taxon>Metazoa</taxon>
        <taxon>Ecdysozoa</taxon>
        <taxon>Nematoda</taxon>
        <taxon>Chromadorea</taxon>
        <taxon>Rhabditida</taxon>
        <taxon>Spirurina</taxon>
        <taxon>Gnathostomatomorpha</taxon>
        <taxon>Gnathostomatoidea</taxon>
        <taxon>Gnathostomatidae</taxon>
        <taxon>Gnathostoma</taxon>
    </lineage>
</organism>
<name>A0ABD6F1H1_9BILA</name>